<dbReference type="AlphaFoldDB" id="A0A1D1YFU9"/>
<proteinExistence type="predicted"/>
<keyword evidence="1" id="KW-0433">Leucine-rich repeat</keyword>
<name>A0A1D1YFU9_9ARAE</name>
<feature type="domain" description="Leucine-rich repeat-containing N-terminal plant-type" evidence="5">
    <location>
        <begin position="23"/>
        <end position="60"/>
    </location>
</feature>
<keyword evidence="6" id="KW-0675">Receptor</keyword>
<dbReference type="InterPro" id="IPR032675">
    <property type="entry name" value="LRR_dom_sf"/>
</dbReference>
<gene>
    <name evidence="6" type="primary">At5g10290_4</name>
    <name evidence="6" type="ORF">g.113007</name>
</gene>
<feature type="signal peptide" evidence="4">
    <location>
        <begin position="1"/>
        <end position="20"/>
    </location>
</feature>
<feature type="chain" id="PRO_5008900174" evidence="4">
    <location>
        <begin position="21"/>
        <end position="164"/>
    </location>
</feature>
<dbReference type="SUPFAM" id="SSF52058">
    <property type="entry name" value="L domain-like"/>
    <property type="match status" value="1"/>
</dbReference>
<reference evidence="6" key="1">
    <citation type="submission" date="2015-07" db="EMBL/GenBank/DDBJ databases">
        <title>Transcriptome Assembly of Anthurium amnicola.</title>
        <authorList>
            <person name="Suzuki J."/>
        </authorList>
    </citation>
    <scope>NUCLEOTIDE SEQUENCE</scope>
</reference>
<protein>
    <submittedName>
        <fullName evidence="6">Putative LRR receptor-like serine/threonine-protein kinase At5g10290</fullName>
    </submittedName>
</protein>
<dbReference type="Pfam" id="PF13855">
    <property type="entry name" value="LRR_8"/>
    <property type="match status" value="1"/>
</dbReference>
<dbReference type="EMBL" id="GDJX01014433">
    <property type="protein sequence ID" value="JAT53503.1"/>
    <property type="molecule type" value="Transcribed_RNA"/>
</dbReference>
<dbReference type="FunFam" id="3.80.10.10:FF:000627">
    <property type="entry name" value="Probable leucine-rich repeat receptor-like protein kinase At2g33170"/>
    <property type="match status" value="1"/>
</dbReference>
<keyword evidence="6" id="KW-0418">Kinase</keyword>
<dbReference type="InterPro" id="IPR001611">
    <property type="entry name" value="Leu-rich_rpt"/>
</dbReference>
<keyword evidence="6" id="KW-0808">Transferase</keyword>
<accession>A0A1D1YFU9</accession>
<keyword evidence="2 4" id="KW-0732">Signal</keyword>
<evidence type="ECO:0000256" key="4">
    <source>
        <dbReference type="SAM" id="SignalP"/>
    </source>
</evidence>
<keyword evidence="3" id="KW-0677">Repeat</keyword>
<dbReference type="Pfam" id="PF00560">
    <property type="entry name" value="LRR_1"/>
    <property type="match status" value="1"/>
</dbReference>
<organism evidence="6">
    <name type="scientific">Anthurium amnicola</name>
    <dbReference type="NCBI Taxonomy" id="1678845"/>
    <lineage>
        <taxon>Eukaryota</taxon>
        <taxon>Viridiplantae</taxon>
        <taxon>Streptophyta</taxon>
        <taxon>Embryophyta</taxon>
        <taxon>Tracheophyta</taxon>
        <taxon>Spermatophyta</taxon>
        <taxon>Magnoliopsida</taxon>
        <taxon>Liliopsida</taxon>
        <taxon>Araceae</taxon>
        <taxon>Pothoideae</taxon>
        <taxon>Potheae</taxon>
        <taxon>Anthurium</taxon>
    </lineage>
</organism>
<dbReference type="Pfam" id="PF08263">
    <property type="entry name" value="LRRNT_2"/>
    <property type="match status" value="1"/>
</dbReference>
<dbReference type="PANTHER" id="PTHR47988">
    <property type="entry name" value="SOMATIC EMBRYOGENESIS RECEPTOR KINASE 1"/>
    <property type="match status" value="1"/>
</dbReference>
<evidence type="ECO:0000256" key="2">
    <source>
        <dbReference type="ARBA" id="ARBA00022729"/>
    </source>
</evidence>
<dbReference type="GO" id="GO:0016301">
    <property type="term" value="F:kinase activity"/>
    <property type="evidence" value="ECO:0007669"/>
    <property type="project" value="UniProtKB-KW"/>
</dbReference>
<evidence type="ECO:0000313" key="6">
    <source>
        <dbReference type="EMBL" id="JAT53503.1"/>
    </source>
</evidence>
<evidence type="ECO:0000259" key="5">
    <source>
        <dbReference type="Pfam" id="PF08263"/>
    </source>
</evidence>
<dbReference type="Gene3D" id="3.80.10.10">
    <property type="entry name" value="Ribonuclease Inhibitor"/>
    <property type="match status" value="1"/>
</dbReference>
<evidence type="ECO:0000256" key="1">
    <source>
        <dbReference type="ARBA" id="ARBA00022614"/>
    </source>
</evidence>
<evidence type="ECO:0000256" key="3">
    <source>
        <dbReference type="ARBA" id="ARBA00022737"/>
    </source>
</evidence>
<dbReference type="InterPro" id="IPR013210">
    <property type="entry name" value="LRR_N_plant-typ"/>
</dbReference>
<sequence length="164" mass="17849">MGMLFCLYFVLASLLTFVASDIQGEALNDLKKQLNVTENQLTDWNTNQVNPCTWNSIICDKDNNVISVTLSSMGFTGTLSPKIGVLSSLNVLSLPGNKITGQIPKEFGNLSNLTNLNLENNRLTGKIPDSLGNLTKLQILILSQNNLSGNIPESFSNLSNLTDM</sequence>
<dbReference type="PROSITE" id="PS51450">
    <property type="entry name" value="LRR"/>
    <property type="match status" value="1"/>
</dbReference>